<gene>
    <name evidence="14" type="ORF">KUTeg_000489</name>
</gene>
<keyword evidence="9" id="KW-0539">Nucleus</keyword>
<dbReference type="EMBL" id="JARBDR010000018">
    <property type="protein sequence ID" value="KAJ8322018.1"/>
    <property type="molecule type" value="Genomic_DNA"/>
</dbReference>
<evidence type="ECO:0000256" key="7">
    <source>
        <dbReference type="ARBA" id="ARBA00023125"/>
    </source>
</evidence>
<reference evidence="14 15" key="1">
    <citation type="submission" date="2022-12" db="EMBL/GenBank/DDBJ databases">
        <title>Chromosome-level genome of Tegillarca granosa.</title>
        <authorList>
            <person name="Kim J."/>
        </authorList>
    </citation>
    <scope>NUCLEOTIDE SEQUENCE [LARGE SCALE GENOMIC DNA]</scope>
    <source>
        <strain evidence="14">Teg-2019</strain>
        <tissue evidence="14">Adductor muscle</tissue>
    </source>
</reference>
<evidence type="ECO:0000259" key="13">
    <source>
        <dbReference type="PROSITE" id="PS50157"/>
    </source>
</evidence>
<feature type="domain" description="C2H2-type" evidence="13">
    <location>
        <begin position="384"/>
        <end position="408"/>
    </location>
</feature>
<evidence type="ECO:0000256" key="3">
    <source>
        <dbReference type="ARBA" id="ARBA00022737"/>
    </source>
</evidence>
<accession>A0ABQ9G210</accession>
<dbReference type="SUPFAM" id="SSF54695">
    <property type="entry name" value="POZ domain"/>
    <property type="match status" value="1"/>
</dbReference>
<dbReference type="SMART" id="SM00355">
    <property type="entry name" value="ZnF_C2H2"/>
    <property type="match status" value="6"/>
</dbReference>
<evidence type="ECO:0000313" key="15">
    <source>
        <dbReference type="Proteomes" id="UP001217089"/>
    </source>
</evidence>
<evidence type="ECO:0000256" key="6">
    <source>
        <dbReference type="ARBA" id="ARBA00023015"/>
    </source>
</evidence>
<evidence type="ECO:0000256" key="9">
    <source>
        <dbReference type="ARBA" id="ARBA00023242"/>
    </source>
</evidence>
<evidence type="ECO:0000313" key="14">
    <source>
        <dbReference type="EMBL" id="KAJ8322018.1"/>
    </source>
</evidence>
<dbReference type="Pfam" id="PF00096">
    <property type="entry name" value="zf-C2H2"/>
    <property type="match status" value="2"/>
</dbReference>
<evidence type="ECO:0000256" key="4">
    <source>
        <dbReference type="ARBA" id="ARBA00022771"/>
    </source>
</evidence>
<keyword evidence="15" id="KW-1185">Reference proteome</keyword>
<feature type="region of interest" description="Disordered" evidence="11">
    <location>
        <begin position="510"/>
        <end position="530"/>
    </location>
</feature>
<evidence type="ECO:0000256" key="5">
    <source>
        <dbReference type="ARBA" id="ARBA00022833"/>
    </source>
</evidence>
<comment type="subcellular location">
    <subcellularLocation>
        <location evidence="1">Nucleus</location>
    </subcellularLocation>
</comment>
<evidence type="ECO:0000259" key="12">
    <source>
        <dbReference type="PROSITE" id="PS50097"/>
    </source>
</evidence>
<feature type="domain" description="C2H2-type" evidence="13">
    <location>
        <begin position="464"/>
        <end position="486"/>
    </location>
</feature>
<dbReference type="InterPro" id="IPR050457">
    <property type="entry name" value="ZnFinger_BTB_dom_contain"/>
</dbReference>
<feature type="domain" description="C2H2-type" evidence="13">
    <location>
        <begin position="354"/>
        <end position="383"/>
    </location>
</feature>
<name>A0ABQ9G210_TEGGR</name>
<protein>
    <submittedName>
        <fullName evidence="14">Uncharacterized protein</fullName>
    </submittedName>
</protein>
<keyword evidence="5" id="KW-0862">Zinc</keyword>
<dbReference type="Gene3D" id="1.25.40.420">
    <property type="match status" value="1"/>
</dbReference>
<evidence type="ECO:0000256" key="11">
    <source>
        <dbReference type="SAM" id="MobiDB-lite"/>
    </source>
</evidence>
<dbReference type="SMART" id="SM00225">
    <property type="entry name" value="BTB"/>
    <property type="match status" value="1"/>
</dbReference>
<feature type="compositionally biased region" description="Polar residues" evidence="11">
    <location>
        <begin position="514"/>
        <end position="523"/>
    </location>
</feature>
<dbReference type="Gene3D" id="3.30.160.60">
    <property type="entry name" value="Classic Zinc Finger"/>
    <property type="match status" value="3"/>
</dbReference>
<evidence type="ECO:0000256" key="10">
    <source>
        <dbReference type="PROSITE-ProRule" id="PRU00042"/>
    </source>
</evidence>
<dbReference type="PANTHER" id="PTHR46105:SF5">
    <property type="entry name" value="ZINC FINGER AND BTB DOMAIN-CONTAINING PROTEIN 44 ISOFORM X1"/>
    <property type="match status" value="1"/>
</dbReference>
<comment type="caution">
    <text evidence="14">The sequence shown here is derived from an EMBL/GenBank/DDBJ whole genome shotgun (WGS) entry which is preliminary data.</text>
</comment>
<keyword evidence="4 10" id="KW-0863">Zinc-finger</keyword>
<keyword evidence="7" id="KW-0238">DNA-binding</keyword>
<dbReference type="InterPro" id="IPR036236">
    <property type="entry name" value="Znf_C2H2_sf"/>
</dbReference>
<dbReference type="Pfam" id="PF00651">
    <property type="entry name" value="BTB"/>
    <property type="match status" value="1"/>
</dbReference>
<dbReference type="PROSITE" id="PS50097">
    <property type="entry name" value="BTB"/>
    <property type="match status" value="1"/>
</dbReference>
<dbReference type="PANTHER" id="PTHR46105">
    <property type="entry name" value="AGAP004733-PA"/>
    <property type="match status" value="1"/>
</dbReference>
<dbReference type="InterPro" id="IPR000210">
    <property type="entry name" value="BTB/POZ_dom"/>
</dbReference>
<evidence type="ECO:0000256" key="1">
    <source>
        <dbReference type="ARBA" id="ARBA00004123"/>
    </source>
</evidence>
<dbReference type="Proteomes" id="UP001217089">
    <property type="component" value="Unassembled WGS sequence"/>
</dbReference>
<dbReference type="SUPFAM" id="SSF57667">
    <property type="entry name" value="beta-beta-alpha zinc fingers"/>
    <property type="match status" value="3"/>
</dbReference>
<keyword evidence="6" id="KW-0805">Transcription regulation</keyword>
<evidence type="ECO:0000256" key="2">
    <source>
        <dbReference type="ARBA" id="ARBA00022723"/>
    </source>
</evidence>
<keyword evidence="8" id="KW-0804">Transcription</keyword>
<keyword evidence="2" id="KW-0479">Metal-binding</keyword>
<dbReference type="PROSITE" id="PS50157">
    <property type="entry name" value="ZINC_FINGER_C2H2_2"/>
    <property type="match status" value="5"/>
</dbReference>
<dbReference type="PROSITE" id="PS00028">
    <property type="entry name" value="ZINC_FINGER_C2H2_1"/>
    <property type="match status" value="3"/>
</dbReference>
<sequence>MDDDSLHYTSPNHPYHLMTAINQLRQKQVLCDILLKVGEYQIPVHKLMLSVCTPYFRNLTDPKTESSDVVEVHLPGLDGESVQQIIEFFYTSAISVTEATVWELLPAACTLQVEEVQNLCSDYLSQHIQLENCLRIHKLAARYLCSSLLKKLQITSKILEEESFLDMTVDNMLSELRRLSDTGLSEEQVLHGIKCWLIHCLDERQSFGLKKRRKEIDKKSNIEADISSCSDKSEEEDSSEEYDQRVTSYNCENVLGKFYEKLKEELDNEGVDLKEQASIIEVRNRELQARLMGLQLLYGFVNEIAQRTQEDQSNNTRENDDSLTFNMEDFENSENDISVDNFPSGSRDSPELQFACTWPNCGRSFSSRTGLRYHMNVHKNEFPYFCEQCNKGFNRIGQYESHCNKHSGMSWECPICGAKVRTQQGRKVHEAQHKNQVYKCDVCSKMFNCKEYMQAHRRGHVNTFECPICHKKFKRKHHLVEHVRVHEKNGFKCEHCNFVTNYRQSLRRHMHGVHTTNTKPATTDSRKDCR</sequence>
<feature type="domain" description="C2H2-type" evidence="13">
    <location>
        <begin position="491"/>
        <end position="519"/>
    </location>
</feature>
<organism evidence="14 15">
    <name type="scientific">Tegillarca granosa</name>
    <name type="common">Malaysian cockle</name>
    <name type="synonym">Anadara granosa</name>
    <dbReference type="NCBI Taxonomy" id="220873"/>
    <lineage>
        <taxon>Eukaryota</taxon>
        <taxon>Metazoa</taxon>
        <taxon>Spiralia</taxon>
        <taxon>Lophotrochozoa</taxon>
        <taxon>Mollusca</taxon>
        <taxon>Bivalvia</taxon>
        <taxon>Autobranchia</taxon>
        <taxon>Pteriomorphia</taxon>
        <taxon>Arcoida</taxon>
        <taxon>Arcoidea</taxon>
        <taxon>Arcidae</taxon>
        <taxon>Tegillarca</taxon>
    </lineage>
</organism>
<dbReference type="Pfam" id="PF12874">
    <property type="entry name" value="zf-met"/>
    <property type="match status" value="2"/>
</dbReference>
<evidence type="ECO:0000256" key="8">
    <source>
        <dbReference type="ARBA" id="ARBA00023163"/>
    </source>
</evidence>
<feature type="domain" description="BTB" evidence="12">
    <location>
        <begin position="31"/>
        <end position="98"/>
    </location>
</feature>
<feature type="domain" description="C2H2-type" evidence="13">
    <location>
        <begin position="438"/>
        <end position="467"/>
    </location>
</feature>
<proteinExistence type="predicted"/>
<dbReference type="InterPro" id="IPR011333">
    <property type="entry name" value="SKP1/BTB/POZ_sf"/>
</dbReference>
<keyword evidence="3" id="KW-0677">Repeat</keyword>
<dbReference type="InterPro" id="IPR013087">
    <property type="entry name" value="Znf_C2H2_type"/>
</dbReference>
<dbReference type="Gene3D" id="3.30.710.10">
    <property type="entry name" value="Potassium Channel Kv1.1, Chain A"/>
    <property type="match status" value="1"/>
</dbReference>